<dbReference type="Pfam" id="PF00535">
    <property type="entry name" value="Glycos_transf_2"/>
    <property type="match status" value="1"/>
</dbReference>
<dbReference type="PANTHER" id="PTHR22916">
    <property type="entry name" value="GLYCOSYLTRANSFERASE"/>
    <property type="match status" value="1"/>
</dbReference>
<accession>A0ABX6KS16</accession>
<evidence type="ECO:0000259" key="1">
    <source>
        <dbReference type="Pfam" id="PF00535"/>
    </source>
</evidence>
<feature type="domain" description="Glycosyltransferase 2-like" evidence="1">
    <location>
        <begin position="17"/>
        <end position="173"/>
    </location>
</feature>
<organism evidence="2 3">
    <name type="scientific">Chryseobacterium gallinarum</name>
    <dbReference type="NCBI Taxonomy" id="1324352"/>
    <lineage>
        <taxon>Bacteria</taxon>
        <taxon>Pseudomonadati</taxon>
        <taxon>Bacteroidota</taxon>
        <taxon>Flavobacteriia</taxon>
        <taxon>Flavobacteriales</taxon>
        <taxon>Weeksellaceae</taxon>
        <taxon>Chryseobacterium group</taxon>
        <taxon>Chryseobacterium</taxon>
    </lineage>
</organism>
<reference evidence="2 3" key="1">
    <citation type="submission" date="2019-09" db="EMBL/GenBank/DDBJ databases">
        <title>FDA dAtabase for Regulatory Grade micrObial Sequences (FDA-ARGOS): Supporting development and validation of Infectious Disease Dx tests.</title>
        <authorList>
            <person name="Sciortino C."/>
            <person name="Tallon L."/>
            <person name="Sadzewicz L."/>
            <person name="Vavikolanu K."/>
            <person name="Mehta A."/>
            <person name="Aluvathingal J."/>
            <person name="Nadendla S."/>
            <person name="Nandy P."/>
            <person name="Geyer C."/>
            <person name="Yan Y."/>
            <person name="Sichtig H."/>
        </authorList>
    </citation>
    <scope>NUCLEOTIDE SEQUENCE [LARGE SCALE GENOMIC DNA]</scope>
    <source>
        <strain evidence="2 3">FDAARGOS_636</strain>
    </source>
</reference>
<gene>
    <name evidence="2" type="ORF">FOB44_12495</name>
</gene>
<dbReference type="SUPFAM" id="SSF53448">
    <property type="entry name" value="Nucleotide-diphospho-sugar transferases"/>
    <property type="match status" value="1"/>
</dbReference>
<dbReference type="InterPro" id="IPR029044">
    <property type="entry name" value="Nucleotide-diphossugar_trans"/>
</dbReference>
<dbReference type="InterPro" id="IPR001173">
    <property type="entry name" value="Glyco_trans_2-like"/>
</dbReference>
<dbReference type="EMBL" id="CP050995">
    <property type="protein sequence ID" value="QIY91409.1"/>
    <property type="molecule type" value="Genomic_DNA"/>
</dbReference>
<dbReference type="RefSeq" id="WP_168238707.1">
    <property type="nucleotide sequence ID" value="NZ_CP050995.1"/>
</dbReference>
<dbReference type="Gene3D" id="3.90.550.10">
    <property type="entry name" value="Spore Coat Polysaccharide Biosynthesis Protein SpsA, Chain A"/>
    <property type="match status" value="1"/>
</dbReference>
<evidence type="ECO:0000313" key="3">
    <source>
        <dbReference type="Proteomes" id="UP000501570"/>
    </source>
</evidence>
<dbReference type="Proteomes" id="UP000501570">
    <property type="component" value="Chromosome"/>
</dbReference>
<proteinExistence type="predicted"/>
<sequence length="311" mass="36684">MNDFIIINETHTSPIVSVAMLTYNHERYIVEAIESVLMQKTDFPIQLVIAEDGSSDHTRSLILEYQQKYPEIIKLILQKKNVGANQNNIDLLQNLDGKYVAALEGDDYWIDSLKLQKQVNFLEANTDYSIHSGHAQLLEKGKLTNIIGNGHQKKDFKIKDFFTKNNLVTCTMVFRNYKINSEYLKNVYFGDWMLYVDILNSFPNSKAYVSEECYSVYRINESGAMAQLEGIKSDQKHFSQIEKINHFFKPDYSDKDISIINGYSINIYKYFLIQHELRKALNIFWRHFKLIHFKIPFRKYLSYFRYRKQLT</sequence>
<keyword evidence="3" id="KW-1185">Reference proteome</keyword>
<dbReference type="PANTHER" id="PTHR22916:SF3">
    <property type="entry name" value="UDP-GLCNAC:BETAGAL BETA-1,3-N-ACETYLGLUCOSAMINYLTRANSFERASE-LIKE PROTEIN 1"/>
    <property type="match status" value="1"/>
</dbReference>
<protein>
    <submittedName>
        <fullName evidence="2">Glycosyltransferase</fullName>
    </submittedName>
</protein>
<evidence type="ECO:0000313" key="2">
    <source>
        <dbReference type="EMBL" id="QIY91409.1"/>
    </source>
</evidence>
<name>A0ABX6KS16_CHRGL</name>